<evidence type="ECO:0000313" key="10">
    <source>
        <dbReference type="Proteomes" id="UP001189429"/>
    </source>
</evidence>
<comment type="cofactor">
    <cofactor evidence="1">
        <name>L-ascorbate</name>
        <dbReference type="ChEBI" id="CHEBI:38290"/>
    </cofactor>
</comment>
<dbReference type="EMBL" id="CAUYUJ010017675">
    <property type="protein sequence ID" value="CAK0876874.1"/>
    <property type="molecule type" value="Genomic_DNA"/>
</dbReference>
<evidence type="ECO:0000256" key="3">
    <source>
        <dbReference type="ARBA" id="ARBA00022896"/>
    </source>
</evidence>
<keyword evidence="7" id="KW-0732">Signal</keyword>
<keyword evidence="10" id="KW-1185">Reference proteome</keyword>
<dbReference type="InterPro" id="IPR051559">
    <property type="entry name" value="HIF_prolyl_hydroxylases"/>
</dbReference>
<keyword evidence="6" id="KW-0408">Iron</keyword>
<dbReference type="Proteomes" id="UP001189429">
    <property type="component" value="Unassembled WGS sequence"/>
</dbReference>
<organism evidence="9 10">
    <name type="scientific">Prorocentrum cordatum</name>
    <dbReference type="NCBI Taxonomy" id="2364126"/>
    <lineage>
        <taxon>Eukaryota</taxon>
        <taxon>Sar</taxon>
        <taxon>Alveolata</taxon>
        <taxon>Dinophyceae</taxon>
        <taxon>Prorocentrales</taxon>
        <taxon>Prorocentraceae</taxon>
        <taxon>Prorocentrum</taxon>
    </lineage>
</organism>
<dbReference type="SMART" id="SM00702">
    <property type="entry name" value="P4Hc"/>
    <property type="match status" value="1"/>
</dbReference>
<dbReference type="Pfam" id="PF13640">
    <property type="entry name" value="2OG-FeII_Oxy_3"/>
    <property type="match status" value="1"/>
</dbReference>
<gene>
    <name evidence="9" type="ORF">PCOR1329_LOCUS61081</name>
</gene>
<evidence type="ECO:0000313" key="9">
    <source>
        <dbReference type="EMBL" id="CAK0876874.1"/>
    </source>
</evidence>
<evidence type="ECO:0000256" key="5">
    <source>
        <dbReference type="ARBA" id="ARBA00023002"/>
    </source>
</evidence>
<dbReference type="Gene3D" id="2.60.120.620">
    <property type="entry name" value="q2cbj1_9rhob like domain"/>
    <property type="match status" value="1"/>
</dbReference>
<protein>
    <recommendedName>
        <fullName evidence="8">Fe2OG dioxygenase domain-containing protein</fullName>
    </recommendedName>
</protein>
<keyword evidence="2" id="KW-0479">Metal-binding</keyword>
<sequence>MGGLDAVMMLAVPSVCAATLLEAHLSTEVGDAQPASACRCPALAGVLTPARVRALERDGFLVLEGRDAPLGPGVVSQARGDAVAAMQQGRFARTSNDSDVRQDMVCWIRETDGTPDAVDDTHRRVRRLGDGLLECVRLLRGVAQALETSGYGTPLGECLHVPQQLQLAWYPADGTSRYVRHLDACVDSALDLGLLEWLRTRDYRERAVTAILYLNASDWCADRGGALRLHHPEFQRDSASPDGPSPGAHFDVLPRGGTLVLFDSRRVEHQVLPTNEDRFALTLWIIGRAKPEIGSRWTWFASSEPLQK</sequence>
<keyword evidence="5" id="KW-0560">Oxidoreductase</keyword>
<evidence type="ECO:0000256" key="6">
    <source>
        <dbReference type="ARBA" id="ARBA00023004"/>
    </source>
</evidence>
<dbReference type="PANTHER" id="PTHR12907:SF26">
    <property type="entry name" value="HIF PROLYL HYDROXYLASE, ISOFORM C"/>
    <property type="match status" value="1"/>
</dbReference>
<comment type="caution">
    <text evidence="9">The sequence shown here is derived from an EMBL/GenBank/DDBJ whole genome shotgun (WGS) entry which is preliminary data.</text>
</comment>
<keyword evidence="3" id="KW-0847">Vitamin C</keyword>
<keyword evidence="4" id="KW-0223">Dioxygenase</keyword>
<evidence type="ECO:0000256" key="7">
    <source>
        <dbReference type="SAM" id="SignalP"/>
    </source>
</evidence>
<dbReference type="InterPro" id="IPR044862">
    <property type="entry name" value="Pro_4_hyd_alph_FE2OG_OXY"/>
</dbReference>
<dbReference type="PROSITE" id="PS51471">
    <property type="entry name" value="FE2OG_OXY"/>
    <property type="match status" value="1"/>
</dbReference>
<dbReference type="InterPro" id="IPR006620">
    <property type="entry name" value="Pro_4_hyd_alph"/>
</dbReference>
<evidence type="ECO:0000256" key="2">
    <source>
        <dbReference type="ARBA" id="ARBA00022723"/>
    </source>
</evidence>
<proteinExistence type="predicted"/>
<feature type="chain" id="PRO_5045394598" description="Fe2OG dioxygenase domain-containing protein" evidence="7">
    <location>
        <begin position="18"/>
        <end position="308"/>
    </location>
</feature>
<feature type="signal peptide" evidence="7">
    <location>
        <begin position="1"/>
        <end position="17"/>
    </location>
</feature>
<name>A0ABN9VWA9_9DINO</name>
<feature type="domain" description="Fe2OG dioxygenase" evidence="8">
    <location>
        <begin position="161"/>
        <end position="287"/>
    </location>
</feature>
<evidence type="ECO:0000256" key="1">
    <source>
        <dbReference type="ARBA" id="ARBA00001961"/>
    </source>
</evidence>
<evidence type="ECO:0000256" key="4">
    <source>
        <dbReference type="ARBA" id="ARBA00022964"/>
    </source>
</evidence>
<reference evidence="9" key="1">
    <citation type="submission" date="2023-10" db="EMBL/GenBank/DDBJ databases">
        <authorList>
            <person name="Chen Y."/>
            <person name="Shah S."/>
            <person name="Dougan E. K."/>
            <person name="Thang M."/>
            <person name="Chan C."/>
        </authorList>
    </citation>
    <scope>NUCLEOTIDE SEQUENCE [LARGE SCALE GENOMIC DNA]</scope>
</reference>
<dbReference type="PANTHER" id="PTHR12907">
    <property type="entry name" value="EGL NINE HOMOLOG-RELATED"/>
    <property type="match status" value="1"/>
</dbReference>
<dbReference type="InterPro" id="IPR005123">
    <property type="entry name" value="Oxoglu/Fe-dep_dioxygenase_dom"/>
</dbReference>
<evidence type="ECO:0000259" key="8">
    <source>
        <dbReference type="PROSITE" id="PS51471"/>
    </source>
</evidence>
<accession>A0ABN9VWA9</accession>